<evidence type="ECO:0000313" key="2">
    <source>
        <dbReference type="Proteomes" id="UP000319449"/>
    </source>
</evidence>
<gene>
    <name evidence="1" type="ORF">JN12_01357</name>
</gene>
<accession>A0A562VQ66</accession>
<sequence length="157" mass="18257">MLQSTNSTLPRTTVAHEDGKSYLYLIFDTFDPVRLHASTLKPDMVERVILIQDLNDRNRLYALLATFKRSLAVLVPAGALHLDPDHPHRHNLDAFRDWLDMHVIDKRELRFAEPESYERIVTQGVVRRTDFSSREDSEIRRQFNGWRLGGRLSCISV</sequence>
<dbReference type="AlphaFoldDB" id="A0A562VQ66"/>
<dbReference type="RefSeq" id="WP_145020140.1">
    <property type="nucleotide sequence ID" value="NZ_VLLN01000006.1"/>
</dbReference>
<dbReference type="Proteomes" id="UP000319449">
    <property type="component" value="Unassembled WGS sequence"/>
</dbReference>
<proteinExistence type="predicted"/>
<evidence type="ECO:0000313" key="1">
    <source>
        <dbReference type="EMBL" id="TWJ19867.1"/>
    </source>
</evidence>
<keyword evidence="2" id="KW-1185">Reference proteome</keyword>
<organism evidence="1 2">
    <name type="scientific">Geobacter argillaceus</name>
    <dbReference type="NCBI Taxonomy" id="345631"/>
    <lineage>
        <taxon>Bacteria</taxon>
        <taxon>Pseudomonadati</taxon>
        <taxon>Thermodesulfobacteriota</taxon>
        <taxon>Desulfuromonadia</taxon>
        <taxon>Geobacterales</taxon>
        <taxon>Geobacteraceae</taxon>
        <taxon>Geobacter</taxon>
    </lineage>
</organism>
<comment type="caution">
    <text evidence="1">The sequence shown here is derived from an EMBL/GenBank/DDBJ whole genome shotgun (WGS) entry which is preliminary data.</text>
</comment>
<name>A0A562VQ66_9BACT</name>
<dbReference type="EMBL" id="VLLN01000006">
    <property type="protein sequence ID" value="TWJ19867.1"/>
    <property type="molecule type" value="Genomic_DNA"/>
</dbReference>
<reference evidence="1 2" key="1">
    <citation type="submission" date="2019-07" db="EMBL/GenBank/DDBJ databases">
        <title>Genomic Encyclopedia of Archaeal and Bacterial Type Strains, Phase II (KMG-II): from individual species to whole genera.</title>
        <authorList>
            <person name="Goeker M."/>
        </authorList>
    </citation>
    <scope>NUCLEOTIDE SEQUENCE [LARGE SCALE GENOMIC DNA]</scope>
    <source>
        <strain evidence="1 2">ATCC BAA-1139</strain>
    </source>
</reference>
<protein>
    <submittedName>
        <fullName evidence="1">Uncharacterized protein</fullName>
    </submittedName>
</protein>